<dbReference type="EMBL" id="AMCV02000028">
    <property type="protein sequence ID" value="TDZ17642.1"/>
    <property type="molecule type" value="Genomic_DNA"/>
</dbReference>
<dbReference type="PANTHER" id="PTHR43791:SF38">
    <property type="entry name" value="MAJOR FACILITATOR SUPERFAMILY (MFS) PROFILE DOMAIN-CONTAINING PROTEIN"/>
    <property type="match status" value="1"/>
</dbReference>
<keyword evidence="8" id="KW-1185">Reference proteome</keyword>
<evidence type="ECO:0000256" key="6">
    <source>
        <dbReference type="SAM" id="Phobius"/>
    </source>
</evidence>
<feature type="transmembrane region" description="Helical" evidence="6">
    <location>
        <begin position="275"/>
        <end position="299"/>
    </location>
</feature>
<dbReference type="AlphaFoldDB" id="A0A484FHP5"/>
<dbReference type="Pfam" id="PF07690">
    <property type="entry name" value="MFS_1"/>
    <property type="match status" value="2"/>
</dbReference>
<dbReference type="GO" id="GO:0022857">
    <property type="term" value="F:transmembrane transporter activity"/>
    <property type="evidence" value="ECO:0007669"/>
    <property type="project" value="InterPro"/>
</dbReference>
<evidence type="ECO:0000256" key="2">
    <source>
        <dbReference type="ARBA" id="ARBA00022448"/>
    </source>
</evidence>
<dbReference type="GO" id="GO:0016020">
    <property type="term" value="C:membrane"/>
    <property type="evidence" value="ECO:0007669"/>
    <property type="project" value="UniProtKB-SubCell"/>
</dbReference>
<sequence>MTDIKAAKDQPPGIAQDMAEAYTVKVNLSEHELELEQNIGNAKVAGMEADLNLTDDQYAMLLSIFFIGYLACEVPSNMILTRSRPSWYLPGIMIIWGSICAVMSVVKNYHGMLALRFFLGCIEAGFFPGVLYFILLDFPGTTRRLSLEERQLAVVRMMHDRNTTAAGHGRRLTHWQSLKAALADPRTYVFAVLFAMDLGSFTISYFIPAIVRQMGYASTTAQYMTMPIWTVGAAFLVALSYTADRTGDRRWHVTGGAWGSVSSARWSARRRRSRGVVYAMLCFYVAGLYTALPLMLNWASEVVALPAEKRAVVVALVNSVGNLSAVYGSRLWPSSDGPRFVKGFATTGAFTGFGTLLAAAIPVIFSYLPSEGNTRAEREILAREREFVEHTRAPGQV</sequence>
<evidence type="ECO:0000256" key="1">
    <source>
        <dbReference type="ARBA" id="ARBA00004141"/>
    </source>
</evidence>
<protein>
    <submittedName>
        <fullName evidence="7">Tartrate transporter</fullName>
    </submittedName>
</protein>
<evidence type="ECO:0000256" key="4">
    <source>
        <dbReference type="ARBA" id="ARBA00022989"/>
    </source>
</evidence>
<keyword evidence="5 6" id="KW-0472">Membrane</keyword>
<evidence type="ECO:0000313" key="8">
    <source>
        <dbReference type="Proteomes" id="UP000014480"/>
    </source>
</evidence>
<accession>A0A484FHP5</accession>
<dbReference type="InterPro" id="IPR011701">
    <property type="entry name" value="MFS"/>
</dbReference>
<keyword evidence="4 6" id="KW-1133">Transmembrane helix</keyword>
<dbReference type="Gene3D" id="1.20.1250.20">
    <property type="entry name" value="MFS general substrate transporter like domains"/>
    <property type="match status" value="2"/>
</dbReference>
<evidence type="ECO:0000256" key="5">
    <source>
        <dbReference type="ARBA" id="ARBA00023136"/>
    </source>
</evidence>
<organism evidence="7 8">
    <name type="scientific">Colletotrichum orbiculare (strain 104-T / ATCC 96160 / CBS 514.97 / LARS 414 / MAFF 240422)</name>
    <name type="common">Cucumber anthracnose fungus</name>
    <name type="synonym">Colletotrichum lagenarium</name>
    <dbReference type="NCBI Taxonomy" id="1213857"/>
    <lineage>
        <taxon>Eukaryota</taxon>
        <taxon>Fungi</taxon>
        <taxon>Dikarya</taxon>
        <taxon>Ascomycota</taxon>
        <taxon>Pezizomycotina</taxon>
        <taxon>Sordariomycetes</taxon>
        <taxon>Hypocreomycetidae</taxon>
        <taxon>Glomerellales</taxon>
        <taxon>Glomerellaceae</taxon>
        <taxon>Colletotrichum</taxon>
        <taxon>Colletotrichum orbiculare species complex</taxon>
    </lineage>
</organism>
<feature type="transmembrane region" description="Helical" evidence="6">
    <location>
        <begin position="344"/>
        <end position="368"/>
    </location>
</feature>
<proteinExistence type="predicted"/>
<feature type="transmembrane region" description="Helical" evidence="6">
    <location>
        <begin position="87"/>
        <end position="106"/>
    </location>
</feature>
<evidence type="ECO:0000256" key="3">
    <source>
        <dbReference type="ARBA" id="ARBA00022692"/>
    </source>
</evidence>
<keyword evidence="2" id="KW-0813">Transport</keyword>
<dbReference type="Proteomes" id="UP000014480">
    <property type="component" value="Unassembled WGS sequence"/>
</dbReference>
<gene>
    <name evidence="7" type="primary">ttuB</name>
    <name evidence="7" type="ORF">Cob_v009619</name>
</gene>
<keyword evidence="3 6" id="KW-0812">Transmembrane</keyword>
<dbReference type="SUPFAM" id="SSF103473">
    <property type="entry name" value="MFS general substrate transporter"/>
    <property type="match status" value="1"/>
</dbReference>
<feature type="transmembrane region" description="Helical" evidence="6">
    <location>
        <begin position="188"/>
        <end position="211"/>
    </location>
</feature>
<dbReference type="PANTHER" id="PTHR43791">
    <property type="entry name" value="PERMEASE-RELATED"/>
    <property type="match status" value="1"/>
</dbReference>
<feature type="transmembrane region" description="Helical" evidence="6">
    <location>
        <begin position="112"/>
        <end position="135"/>
    </location>
</feature>
<name>A0A484FHP5_COLOR</name>
<dbReference type="InterPro" id="IPR036259">
    <property type="entry name" value="MFS_trans_sf"/>
</dbReference>
<dbReference type="OrthoDB" id="2985014at2759"/>
<reference evidence="8" key="1">
    <citation type="journal article" date="2013" name="New Phytol.">
        <title>Comparative genomic and transcriptomic analyses reveal the hemibiotrophic stage shift of Colletotrichum fungi.</title>
        <authorList>
            <person name="Gan P."/>
            <person name="Ikeda K."/>
            <person name="Irieda H."/>
            <person name="Narusaka M."/>
            <person name="O'Connell R.J."/>
            <person name="Narusaka Y."/>
            <person name="Takano Y."/>
            <person name="Kubo Y."/>
            <person name="Shirasu K."/>
        </authorList>
    </citation>
    <scope>NUCLEOTIDE SEQUENCE [LARGE SCALE GENOMIC DNA]</scope>
    <source>
        <strain evidence="8">104-T / ATCC 96160 / CBS 514.97 / LARS 414 / MAFF 240422</strain>
    </source>
</reference>
<evidence type="ECO:0000313" key="7">
    <source>
        <dbReference type="EMBL" id="TDZ17642.1"/>
    </source>
</evidence>
<reference evidence="8" key="2">
    <citation type="journal article" date="2019" name="Mol. Plant Microbe Interact.">
        <title>Genome sequence resources for four phytopathogenic fungi from the Colletotrichum orbiculare species complex.</title>
        <authorList>
            <person name="Gan P."/>
            <person name="Tsushima A."/>
            <person name="Narusaka M."/>
            <person name="Narusaka Y."/>
            <person name="Takano Y."/>
            <person name="Kubo Y."/>
            <person name="Shirasu K."/>
        </authorList>
    </citation>
    <scope>GENOME REANNOTATION</scope>
    <source>
        <strain evidence="8">104-T / ATCC 96160 / CBS 514.97 / LARS 414 / MAFF 240422</strain>
    </source>
</reference>
<comment type="caution">
    <text evidence="7">The sequence shown here is derived from an EMBL/GenBank/DDBJ whole genome shotgun (WGS) entry which is preliminary data.</text>
</comment>
<feature type="transmembrane region" description="Helical" evidence="6">
    <location>
        <begin position="223"/>
        <end position="243"/>
    </location>
</feature>
<feature type="transmembrane region" description="Helical" evidence="6">
    <location>
        <begin position="58"/>
        <end position="80"/>
    </location>
</feature>
<comment type="subcellular location">
    <subcellularLocation>
        <location evidence="1">Membrane</location>
        <topology evidence="1">Multi-pass membrane protein</topology>
    </subcellularLocation>
</comment>